<dbReference type="GO" id="GO:0006355">
    <property type="term" value="P:regulation of DNA-templated transcription"/>
    <property type="evidence" value="ECO:0007669"/>
    <property type="project" value="InterPro"/>
</dbReference>
<protein>
    <recommendedName>
        <fullName evidence="1">Antitoxin FitA-like ribbon-helix-helix domain-containing protein</fullName>
    </recommendedName>
</protein>
<dbReference type="RefSeq" id="WP_145749007.1">
    <property type="nucleotide sequence ID" value="NZ_VITN01000003.1"/>
</dbReference>
<sequence>MPTALTVRGLDEDLVRRLKLRAARHGRSMEAECRDILRQALANEPQDFRALASSLRQSLADRAHRPAGDVMAATRAETWAALPEAIPAGGVPGPGDEP</sequence>
<feature type="domain" description="Antitoxin FitA-like ribbon-helix-helix" evidence="1">
    <location>
        <begin position="4"/>
        <end position="41"/>
    </location>
</feature>
<dbReference type="Gene3D" id="1.10.1220.10">
    <property type="entry name" value="Met repressor-like"/>
    <property type="match status" value="1"/>
</dbReference>
<evidence type="ECO:0000313" key="3">
    <source>
        <dbReference type="Proteomes" id="UP000319859"/>
    </source>
</evidence>
<gene>
    <name evidence="2" type="ORF">FBZ89_1033</name>
</gene>
<dbReference type="InterPro" id="IPR010985">
    <property type="entry name" value="Ribbon_hlx_hlx"/>
</dbReference>
<organism evidence="2 3">
    <name type="scientific">Nitrospirillum amazonense</name>
    <dbReference type="NCBI Taxonomy" id="28077"/>
    <lineage>
        <taxon>Bacteria</taxon>
        <taxon>Pseudomonadati</taxon>
        <taxon>Pseudomonadota</taxon>
        <taxon>Alphaproteobacteria</taxon>
        <taxon>Rhodospirillales</taxon>
        <taxon>Azospirillaceae</taxon>
        <taxon>Nitrospirillum</taxon>
    </lineage>
</organism>
<dbReference type="InterPro" id="IPR013321">
    <property type="entry name" value="Arc_rbn_hlx_hlx"/>
</dbReference>
<evidence type="ECO:0000313" key="2">
    <source>
        <dbReference type="EMBL" id="TWB22383.1"/>
    </source>
</evidence>
<dbReference type="EMBL" id="VITN01000003">
    <property type="protein sequence ID" value="TWB22383.1"/>
    <property type="molecule type" value="Genomic_DNA"/>
</dbReference>
<dbReference type="AlphaFoldDB" id="A0A560FL85"/>
<accession>A0A560FL85</accession>
<dbReference type="Proteomes" id="UP000319859">
    <property type="component" value="Unassembled WGS sequence"/>
</dbReference>
<proteinExistence type="predicted"/>
<dbReference type="Pfam" id="PF22513">
    <property type="entry name" value="FitA-like_RHH"/>
    <property type="match status" value="1"/>
</dbReference>
<comment type="caution">
    <text evidence="2">The sequence shown here is derived from an EMBL/GenBank/DDBJ whole genome shotgun (WGS) entry which is preliminary data.</text>
</comment>
<reference evidence="2 3" key="1">
    <citation type="submission" date="2019-06" db="EMBL/GenBank/DDBJ databases">
        <title>Genomic Encyclopedia of Type Strains, Phase IV (KMG-V): Genome sequencing to study the core and pangenomes of soil and plant-associated prokaryotes.</title>
        <authorList>
            <person name="Whitman W."/>
        </authorList>
    </citation>
    <scope>NUCLEOTIDE SEQUENCE [LARGE SCALE GENOMIC DNA]</scope>
    <source>
        <strain evidence="2 3">BR 11880</strain>
    </source>
</reference>
<evidence type="ECO:0000259" key="1">
    <source>
        <dbReference type="Pfam" id="PF22513"/>
    </source>
</evidence>
<dbReference type="OrthoDB" id="2389872at2"/>
<dbReference type="InterPro" id="IPR053853">
    <property type="entry name" value="FitA-like_RHH"/>
</dbReference>
<name>A0A560FL85_9PROT</name>
<dbReference type="SUPFAM" id="SSF47598">
    <property type="entry name" value="Ribbon-helix-helix"/>
    <property type="match status" value="1"/>
</dbReference>